<dbReference type="InterPro" id="IPR023827">
    <property type="entry name" value="Peptidase_S8_Asp-AS"/>
</dbReference>
<dbReference type="InterPro" id="IPR000209">
    <property type="entry name" value="Peptidase_S8/S53_dom"/>
</dbReference>
<gene>
    <name evidence="6" type="primary">apr_1</name>
    <name evidence="6" type="ORF">SDC9_44124</name>
</gene>
<dbReference type="PROSITE" id="PS00138">
    <property type="entry name" value="SUBTILASE_SER"/>
    <property type="match status" value="1"/>
</dbReference>
<dbReference type="AlphaFoldDB" id="A0A644W2X5"/>
<keyword evidence="4" id="KW-0720">Serine protease</keyword>
<dbReference type="InterPro" id="IPR036852">
    <property type="entry name" value="Peptidase_S8/S53_dom_sf"/>
</dbReference>
<evidence type="ECO:0000259" key="5">
    <source>
        <dbReference type="Pfam" id="PF00082"/>
    </source>
</evidence>
<dbReference type="GO" id="GO:0006508">
    <property type="term" value="P:proteolysis"/>
    <property type="evidence" value="ECO:0007669"/>
    <property type="project" value="UniProtKB-KW"/>
</dbReference>
<dbReference type="PROSITE" id="PS00136">
    <property type="entry name" value="SUBTILASE_ASP"/>
    <property type="match status" value="1"/>
</dbReference>
<evidence type="ECO:0000256" key="2">
    <source>
        <dbReference type="ARBA" id="ARBA00022670"/>
    </source>
</evidence>
<dbReference type="InterPro" id="IPR023828">
    <property type="entry name" value="Peptidase_S8_Ser-AS"/>
</dbReference>
<accession>A0A644W2X5</accession>
<evidence type="ECO:0000313" key="6">
    <source>
        <dbReference type="EMBL" id="MPL97928.1"/>
    </source>
</evidence>
<dbReference type="NCBIfam" id="TIGR03382">
    <property type="entry name" value="GC_trans_RRR"/>
    <property type="match status" value="1"/>
</dbReference>
<organism evidence="6">
    <name type="scientific">bioreactor metagenome</name>
    <dbReference type="NCBI Taxonomy" id="1076179"/>
    <lineage>
        <taxon>unclassified sequences</taxon>
        <taxon>metagenomes</taxon>
        <taxon>ecological metagenomes</taxon>
    </lineage>
</organism>
<dbReference type="InterPro" id="IPR030821">
    <property type="entry name" value="Synergist_CTERM"/>
</dbReference>
<dbReference type="EMBL" id="VSSQ01000580">
    <property type="protein sequence ID" value="MPL97928.1"/>
    <property type="molecule type" value="Genomic_DNA"/>
</dbReference>
<evidence type="ECO:0000256" key="4">
    <source>
        <dbReference type="ARBA" id="ARBA00022825"/>
    </source>
</evidence>
<evidence type="ECO:0000256" key="1">
    <source>
        <dbReference type="ARBA" id="ARBA00011073"/>
    </source>
</evidence>
<dbReference type="InterPro" id="IPR022398">
    <property type="entry name" value="Peptidase_S8_His-AS"/>
</dbReference>
<dbReference type="PROSITE" id="PS51892">
    <property type="entry name" value="SUBTILASE"/>
    <property type="match status" value="1"/>
</dbReference>
<dbReference type="PROSITE" id="PS00137">
    <property type="entry name" value="SUBTILASE_HIS"/>
    <property type="match status" value="1"/>
</dbReference>
<keyword evidence="2" id="KW-0645">Protease</keyword>
<feature type="domain" description="Peptidase S8/S53" evidence="5">
    <location>
        <begin position="156"/>
        <end position="430"/>
    </location>
</feature>
<dbReference type="Pfam" id="PF00082">
    <property type="entry name" value="Peptidase_S8"/>
    <property type="match status" value="1"/>
</dbReference>
<comment type="caution">
    <text evidence="6">The sequence shown here is derived from an EMBL/GenBank/DDBJ whole genome shotgun (WGS) entry which is preliminary data.</text>
</comment>
<reference evidence="6" key="1">
    <citation type="submission" date="2019-08" db="EMBL/GenBank/DDBJ databases">
        <authorList>
            <person name="Kucharzyk K."/>
            <person name="Murdoch R.W."/>
            <person name="Higgins S."/>
            <person name="Loffler F."/>
        </authorList>
    </citation>
    <scope>NUCLEOTIDE SEQUENCE</scope>
</reference>
<dbReference type="PANTHER" id="PTHR43806:SF11">
    <property type="entry name" value="CEREVISIN-RELATED"/>
    <property type="match status" value="1"/>
</dbReference>
<comment type="similarity">
    <text evidence="1">Belongs to the peptidase S8 family.</text>
</comment>
<dbReference type="InterPro" id="IPR015500">
    <property type="entry name" value="Peptidase_S8_subtilisin-rel"/>
</dbReference>
<evidence type="ECO:0000256" key="3">
    <source>
        <dbReference type="ARBA" id="ARBA00022801"/>
    </source>
</evidence>
<proteinExistence type="inferred from homology"/>
<dbReference type="GO" id="GO:0004252">
    <property type="term" value="F:serine-type endopeptidase activity"/>
    <property type="evidence" value="ECO:0007669"/>
    <property type="project" value="UniProtKB-EC"/>
</dbReference>
<sequence length="491" mass="51759">MRDLRVWITAAVLLFSPLPALASVQNASENEYVPGEAVVVVEAGTSGEGLTAMEFGNMLSSSAERIASAAGGDTAGITAAIASVTGKNIILVRSTDKTTEELLAELRKNPAVLSASPNYKIRLSRTPDDPYYTGGQQWGMTAVRAPAAWDRSVGSSNVYVVVIDSGIKYDHPDLIVNMGRDLEGHFGRVYLAESPVGYDPMDDNGHGTHVAGIIGAKGNNGIGVAGVNWNVKLLAVKVLDEYGRGYFYNLVSGLEYVTDQKRRGLNIRVANMSLGVWYNRANADEAAAINAMNTACEAVSSRGVMLTVASGNEYQDISNPGGLFSNPDDLLADYRGKLPYPASFRHANMITVTAINSSYRRPDFANYSSRYVHLAAPGVGIWSTYHNGGYTEMNGTSMATPYVAGAAALLSAMFPSETAGQIRSRILGNVTRISNLSGLVSTGGYLNIQGAVTNETPSDGGGGGGCSAAGGVTPAVALLLLPLGLLMRRKK</sequence>
<keyword evidence="3 6" id="KW-0378">Hydrolase</keyword>
<name>A0A644W2X5_9ZZZZ</name>
<dbReference type="Gene3D" id="3.40.50.200">
    <property type="entry name" value="Peptidase S8/S53 domain"/>
    <property type="match status" value="1"/>
</dbReference>
<dbReference type="InterPro" id="IPR017756">
    <property type="entry name" value="TM_Gly-Cys-Arg_CS"/>
</dbReference>
<dbReference type="PRINTS" id="PR00723">
    <property type="entry name" value="SUBTILISIN"/>
</dbReference>
<dbReference type="EC" id="3.4.21.62" evidence="6"/>
<dbReference type="InterPro" id="IPR050131">
    <property type="entry name" value="Peptidase_S8_subtilisin-like"/>
</dbReference>
<dbReference type="NCBIfam" id="TIGR04564">
    <property type="entry name" value="Synergist_CTERM"/>
    <property type="match status" value="1"/>
</dbReference>
<dbReference type="SUPFAM" id="SSF52743">
    <property type="entry name" value="Subtilisin-like"/>
    <property type="match status" value="1"/>
</dbReference>
<protein>
    <submittedName>
        <fullName evidence="6">Subtilisin amylosacchariticus</fullName>
        <ecNumber evidence="6">3.4.21.62</ecNumber>
    </submittedName>
</protein>
<dbReference type="PANTHER" id="PTHR43806">
    <property type="entry name" value="PEPTIDASE S8"/>
    <property type="match status" value="1"/>
</dbReference>